<evidence type="ECO:0000313" key="2">
    <source>
        <dbReference type="EMBL" id="TWT75690.1"/>
    </source>
</evidence>
<dbReference type="AlphaFoldDB" id="A0A5C5YLB4"/>
<dbReference type="Gene3D" id="2.60.120.200">
    <property type="match status" value="1"/>
</dbReference>
<feature type="signal peptide" evidence="1">
    <location>
        <begin position="1"/>
        <end position="30"/>
    </location>
</feature>
<feature type="chain" id="PRO_5022926818" description="LamG-like jellyroll fold domain-containing protein" evidence="1">
    <location>
        <begin position="31"/>
        <end position="380"/>
    </location>
</feature>
<dbReference type="Pfam" id="PF13385">
    <property type="entry name" value="Laminin_G_3"/>
    <property type="match status" value="1"/>
</dbReference>
<dbReference type="Proteomes" id="UP000318478">
    <property type="component" value="Unassembled WGS sequence"/>
</dbReference>
<evidence type="ECO:0008006" key="4">
    <source>
        <dbReference type="Google" id="ProtNLM"/>
    </source>
</evidence>
<comment type="caution">
    <text evidence="2">The sequence shown here is derived from an EMBL/GenBank/DDBJ whole genome shotgun (WGS) entry which is preliminary data.</text>
</comment>
<dbReference type="EMBL" id="SJPO01000007">
    <property type="protein sequence ID" value="TWT75690.1"/>
    <property type="molecule type" value="Genomic_DNA"/>
</dbReference>
<dbReference type="RefSeq" id="WP_146588661.1">
    <property type="nucleotide sequence ID" value="NZ_SJPO01000007.1"/>
</dbReference>
<dbReference type="GO" id="GO:0000272">
    <property type="term" value="P:polysaccharide catabolic process"/>
    <property type="evidence" value="ECO:0007669"/>
    <property type="project" value="InterPro"/>
</dbReference>
<gene>
    <name evidence="2" type="ORF">Pla123a_32000</name>
</gene>
<dbReference type="InterPro" id="IPR018247">
    <property type="entry name" value="EF_Hand_1_Ca_BS"/>
</dbReference>
<dbReference type="Gene3D" id="1.10.1330.10">
    <property type="entry name" value="Dockerin domain"/>
    <property type="match status" value="1"/>
</dbReference>
<sequence precursor="true">MIYSKYSRNNAGVAAVALAIGLLSAPSAWAFNPPVAHYTFDQGVDDYSVVTAIDSANANDGVWQNVGFDGLAYTGGVIGGAVSLRGATDDYFLIPSIPQIDGIEPTPFTAPQLGVGITVSAWMYVDDDAPSGYKGIFKSRDVTSENISGVATGRDWGLAWEGGDHIDTRVHSSGVDSNDGSITRNQWHHVALVWGNVDAEAPAIPPASVIYVDGVKQANVVENTEVFNLVTSGAWLIGEDSCCGGREFPGLLDDLAMFGEALSDADIATLYSNGLSGIDAAGNATGIILPGDVNQDESVTIADFNIIRDNMGLAATARSQGDLNGNKRVDLNDFRVWLDAAPAAAAAEALATFSLPIPEPSSLLLVLATGPLSASRRRAR</sequence>
<reference evidence="2 3" key="1">
    <citation type="submission" date="2019-02" db="EMBL/GenBank/DDBJ databases">
        <title>Deep-cultivation of Planctomycetes and their phenomic and genomic characterization uncovers novel biology.</title>
        <authorList>
            <person name="Wiegand S."/>
            <person name="Jogler M."/>
            <person name="Boedeker C."/>
            <person name="Pinto D."/>
            <person name="Vollmers J."/>
            <person name="Rivas-Marin E."/>
            <person name="Kohn T."/>
            <person name="Peeters S.H."/>
            <person name="Heuer A."/>
            <person name="Rast P."/>
            <person name="Oberbeckmann S."/>
            <person name="Bunk B."/>
            <person name="Jeske O."/>
            <person name="Meyerdierks A."/>
            <person name="Storesund J.E."/>
            <person name="Kallscheuer N."/>
            <person name="Luecker S."/>
            <person name="Lage O.M."/>
            <person name="Pohl T."/>
            <person name="Merkel B.J."/>
            <person name="Hornburger P."/>
            <person name="Mueller R.-W."/>
            <person name="Bruemmer F."/>
            <person name="Labrenz M."/>
            <person name="Spormann A.M."/>
            <person name="Op Den Camp H."/>
            <person name="Overmann J."/>
            <person name="Amann R."/>
            <person name="Jetten M.S.M."/>
            <person name="Mascher T."/>
            <person name="Medema M.H."/>
            <person name="Devos D.P."/>
            <person name="Kaster A.-K."/>
            <person name="Ovreas L."/>
            <person name="Rohde M."/>
            <person name="Galperin M.Y."/>
            <person name="Jogler C."/>
        </authorList>
    </citation>
    <scope>NUCLEOTIDE SEQUENCE [LARGE SCALE GENOMIC DNA]</scope>
    <source>
        <strain evidence="2 3">Pla123a</strain>
    </source>
</reference>
<keyword evidence="3" id="KW-1185">Reference proteome</keyword>
<accession>A0A5C5YLB4</accession>
<organism evidence="2 3">
    <name type="scientific">Posidoniimonas polymericola</name>
    <dbReference type="NCBI Taxonomy" id="2528002"/>
    <lineage>
        <taxon>Bacteria</taxon>
        <taxon>Pseudomonadati</taxon>
        <taxon>Planctomycetota</taxon>
        <taxon>Planctomycetia</taxon>
        <taxon>Pirellulales</taxon>
        <taxon>Lacipirellulaceae</taxon>
        <taxon>Posidoniimonas</taxon>
    </lineage>
</organism>
<protein>
    <recommendedName>
        <fullName evidence="4">LamG-like jellyroll fold domain-containing protein</fullName>
    </recommendedName>
</protein>
<dbReference type="SUPFAM" id="SSF49899">
    <property type="entry name" value="Concanavalin A-like lectins/glucanases"/>
    <property type="match status" value="1"/>
</dbReference>
<name>A0A5C5YLB4_9BACT</name>
<dbReference type="PROSITE" id="PS00018">
    <property type="entry name" value="EF_HAND_1"/>
    <property type="match status" value="1"/>
</dbReference>
<proteinExistence type="predicted"/>
<dbReference type="InterPro" id="IPR036439">
    <property type="entry name" value="Dockerin_dom_sf"/>
</dbReference>
<dbReference type="OrthoDB" id="258532at2"/>
<evidence type="ECO:0000256" key="1">
    <source>
        <dbReference type="SAM" id="SignalP"/>
    </source>
</evidence>
<keyword evidence="1" id="KW-0732">Signal</keyword>
<evidence type="ECO:0000313" key="3">
    <source>
        <dbReference type="Proteomes" id="UP000318478"/>
    </source>
</evidence>
<dbReference type="InterPro" id="IPR013320">
    <property type="entry name" value="ConA-like_dom_sf"/>
</dbReference>